<keyword evidence="7 9" id="KW-1015">Disulfide bond</keyword>
<comment type="caution">
    <text evidence="9">Lacks conserved residue(s) required for the propagation of feature annotation.</text>
</comment>
<accession>A0A439DK10</accession>
<evidence type="ECO:0000256" key="5">
    <source>
        <dbReference type="ARBA" id="ARBA00022622"/>
    </source>
</evidence>
<evidence type="ECO:0000256" key="1">
    <source>
        <dbReference type="ARBA" id="ARBA00004589"/>
    </source>
</evidence>
<evidence type="ECO:0000256" key="8">
    <source>
        <dbReference type="ARBA" id="ARBA00023288"/>
    </source>
</evidence>
<keyword evidence="6 10" id="KW-0732">Signal</keyword>
<proteinExistence type="inferred from homology"/>
<dbReference type="GO" id="GO:0005576">
    <property type="term" value="C:extracellular region"/>
    <property type="evidence" value="ECO:0007669"/>
    <property type="project" value="UniProtKB-SubCell"/>
</dbReference>
<keyword evidence="5" id="KW-0336">GPI-anchor</keyword>
<keyword evidence="4" id="KW-0964">Secreted</keyword>
<keyword evidence="8" id="KW-0449">Lipoprotein</keyword>
<dbReference type="PROSITE" id="PS52012">
    <property type="entry name" value="CFEM"/>
    <property type="match status" value="1"/>
</dbReference>
<keyword evidence="9" id="KW-0408">Iron</keyword>
<dbReference type="InterPro" id="IPR008427">
    <property type="entry name" value="Extracellular_membr_CFEM_dom"/>
</dbReference>
<dbReference type="Pfam" id="PF05730">
    <property type="entry name" value="CFEM"/>
    <property type="match status" value="1"/>
</dbReference>
<reference evidence="12 13" key="1">
    <citation type="submission" date="2018-12" db="EMBL/GenBank/DDBJ databases">
        <title>Draft genome sequence of Xylaria grammica IHI A82.</title>
        <authorList>
            <person name="Buettner E."/>
            <person name="Kellner H."/>
        </authorList>
    </citation>
    <scope>NUCLEOTIDE SEQUENCE [LARGE SCALE GENOMIC DNA]</scope>
    <source>
        <strain evidence="12 13">IHI A82</strain>
    </source>
</reference>
<keyword evidence="9" id="KW-0349">Heme</keyword>
<protein>
    <recommendedName>
        <fullName evidence="11">CFEM domain-containing protein</fullName>
    </recommendedName>
</protein>
<dbReference type="STRING" id="363999.A0A439DK10"/>
<feature type="chain" id="PRO_5019507138" description="CFEM domain-containing protein" evidence="10">
    <location>
        <begin position="18"/>
        <end position="211"/>
    </location>
</feature>
<evidence type="ECO:0000256" key="3">
    <source>
        <dbReference type="ARBA" id="ARBA00010031"/>
    </source>
</evidence>
<dbReference type="AlphaFoldDB" id="A0A439DK10"/>
<evidence type="ECO:0000313" key="12">
    <source>
        <dbReference type="EMBL" id="RWA14744.1"/>
    </source>
</evidence>
<evidence type="ECO:0000256" key="4">
    <source>
        <dbReference type="ARBA" id="ARBA00022525"/>
    </source>
</evidence>
<comment type="similarity">
    <text evidence="3">Belongs to the RBT5 family.</text>
</comment>
<dbReference type="GO" id="GO:0046872">
    <property type="term" value="F:metal ion binding"/>
    <property type="evidence" value="ECO:0007669"/>
    <property type="project" value="UniProtKB-UniRule"/>
</dbReference>
<evidence type="ECO:0000256" key="2">
    <source>
        <dbReference type="ARBA" id="ARBA00004613"/>
    </source>
</evidence>
<feature type="disulfide bond" evidence="9">
    <location>
        <begin position="44"/>
        <end position="51"/>
    </location>
</feature>
<keyword evidence="13" id="KW-1185">Reference proteome</keyword>
<evidence type="ECO:0000256" key="10">
    <source>
        <dbReference type="SAM" id="SignalP"/>
    </source>
</evidence>
<evidence type="ECO:0000313" key="13">
    <source>
        <dbReference type="Proteomes" id="UP000286045"/>
    </source>
</evidence>
<dbReference type="Proteomes" id="UP000286045">
    <property type="component" value="Unassembled WGS sequence"/>
</dbReference>
<sequence length="211" mass="21121">MQFKAAAFSLFLTLVTTQSIGDLASQIPPCPKKCLDNGAKEAGCDISDYTCQCVEVDQVLESALQCVTNCDIGDIKKADELYVKICFDVLEQNPIISSVIDILTSAVGAALSSLTASATATATNNASVNPYITTLAIAATPSNAPASPNSATIAITTVTGNASTSPNATTTAAGNATSAVNDGAAPGAIAQAKAIIGIGMLGAAAIFALAM</sequence>
<organism evidence="12 13">
    <name type="scientific">Xylaria grammica</name>
    <dbReference type="NCBI Taxonomy" id="363999"/>
    <lineage>
        <taxon>Eukaryota</taxon>
        <taxon>Fungi</taxon>
        <taxon>Dikarya</taxon>
        <taxon>Ascomycota</taxon>
        <taxon>Pezizomycotina</taxon>
        <taxon>Sordariomycetes</taxon>
        <taxon>Xylariomycetidae</taxon>
        <taxon>Xylariales</taxon>
        <taxon>Xylariaceae</taxon>
        <taxon>Xylaria</taxon>
    </lineage>
</organism>
<feature type="signal peptide" evidence="10">
    <location>
        <begin position="1"/>
        <end position="17"/>
    </location>
</feature>
<gene>
    <name evidence="12" type="ORF">EKO27_g382</name>
</gene>
<feature type="domain" description="CFEM" evidence="11">
    <location>
        <begin position="2"/>
        <end position="113"/>
    </location>
</feature>
<dbReference type="SMART" id="SM00747">
    <property type="entry name" value="CFEM"/>
    <property type="match status" value="1"/>
</dbReference>
<evidence type="ECO:0000256" key="9">
    <source>
        <dbReference type="PROSITE-ProRule" id="PRU01356"/>
    </source>
</evidence>
<keyword evidence="5" id="KW-0325">Glycoprotein</keyword>
<dbReference type="EMBL" id="RYZI01000004">
    <property type="protein sequence ID" value="RWA14744.1"/>
    <property type="molecule type" value="Genomic_DNA"/>
</dbReference>
<evidence type="ECO:0000259" key="11">
    <source>
        <dbReference type="PROSITE" id="PS52012"/>
    </source>
</evidence>
<keyword evidence="9" id="KW-0479">Metal-binding</keyword>
<keyword evidence="5" id="KW-0472">Membrane</keyword>
<comment type="caution">
    <text evidence="12">The sequence shown here is derived from an EMBL/GenBank/DDBJ whole genome shotgun (WGS) entry which is preliminary data.</text>
</comment>
<comment type="subcellular location">
    <subcellularLocation>
        <location evidence="1">Membrane</location>
        <topology evidence="1">Lipid-anchor</topology>
        <topology evidence="1">GPI-anchor</topology>
    </subcellularLocation>
    <subcellularLocation>
        <location evidence="2">Secreted</location>
    </subcellularLocation>
</comment>
<dbReference type="GO" id="GO:0098552">
    <property type="term" value="C:side of membrane"/>
    <property type="evidence" value="ECO:0007669"/>
    <property type="project" value="UniProtKB-KW"/>
</dbReference>
<feature type="disulfide bond" evidence="9">
    <location>
        <begin position="30"/>
        <end position="70"/>
    </location>
</feature>
<feature type="binding site" description="axial binding residue" evidence="9">
    <location>
        <position position="48"/>
    </location>
    <ligand>
        <name>heme</name>
        <dbReference type="ChEBI" id="CHEBI:30413"/>
    </ligand>
    <ligandPart>
        <name>Fe</name>
        <dbReference type="ChEBI" id="CHEBI:18248"/>
    </ligandPart>
</feature>
<evidence type="ECO:0000256" key="6">
    <source>
        <dbReference type="ARBA" id="ARBA00022729"/>
    </source>
</evidence>
<feature type="disulfide bond" evidence="9">
    <location>
        <begin position="53"/>
        <end position="86"/>
    </location>
</feature>
<evidence type="ECO:0000256" key="7">
    <source>
        <dbReference type="ARBA" id="ARBA00023157"/>
    </source>
</evidence>
<name>A0A439DK10_9PEZI</name>